<feature type="domain" description="Amidase" evidence="2">
    <location>
        <begin position="60"/>
        <end position="519"/>
    </location>
</feature>
<evidence type="ECO:0000313" key="4">
    <source>
        <dbReference type="Proteomes" id="UP001055219"/>
    </source>
</evidence>
<dbReference type="Proteomes" id="UP001055219">
    <property type="component" value="Unassembled WGS sequence"/>
</dbReference>
<dbReference type="InterPro" id="IPR036928">
    <property type="entry name" value="AS_sf"/>
</dbReference>
<reference evidence="3" key="2">
    <citation type="submission" date="2022-07" db="EMBL/GenBank/DDBJ databases">
        <authorList>
            <person name="Goncalves M.F.M."/>
            <person name="Hilario S."/>
            <person name="Van De Peer Y."/>
            <person name="Esteves A.C."/>
            <person name="Alves A."/>
        </authorList>
    </citation>
    <scope>NUCLEOTIDE SEQUENCE</scope>
    <source>
        <strain evidence="3">MUM 19.33</strain>
    </source>
</reference>
<sequence>MAPAALVAPSAAPDFKFTAQAIKKSHHSTTAASALDLDIGEVTVENIQRLYACDAATPTDVVRATYRQIHSHPDKAVWITLVPESKALAAAEQLERQYPDPGSRPPLYGVNFSVKDSIDIAGLPTTLACPTYAYTAAQTAPVVQRLLSAGAILIGKTNLDQFATGLNGTRSPYGMPRCVHDSDYVSGGSSSGSVVSVAAGLVAFAVATDTAGSTRVPAALNGMVGVKPTLGTISTVGLVPACKTADCITVIAKTVQSARMALRTMCAYDENDVYARDEAQLSVLAAQPSWWDASSNGRVRYALPPPDAVSAALSEPYAALFHKVTTKLPTISFMDPDHGAGFDYSPLASANAMLYGSSIVAQRLVAFKSYMDTHSMEGMHPVVRDIFRASQGFDAVRAYEDMFTLAEYKRKTARQFRCPPSSSSSFSSSSASSSSSAAGRGGIDVLVVPSTATHPTVAEILADPIELNKRLGSFTHFVNLLDLCAVSVPIGGTWISRNGKTMPFGVTLISTPGRDEDLLELGQRLMSESWESEDIVDCEK</sequence>
<dbReference type="EMBL" id="JAGIXG020000005">
    <property type="protein sequence ID" value="KAI6784129.1"/>
    <property type="molecule type" value="Genomic_DNA"/>
</dbReference>
<dbReference type="Gene3D" id="3.90.1300.10">
    <property type="entry name" value="Amidase signature (AS) domain"/>
    <property type="match status" value="1"/>
</dbReference>
<keyword evidence="4" id="KW-1185">Reference proteome</keyword>
<dbReference type="InterPro" id="IPR023631">
    <property type="entry name" value="Amidase_dom"/>
</dbReference>
<dbReference type="InterPro" id="IPR000120">
    <property type="entry name" value="Amidase"/>
</dbReference>
<feature type="compositionally biased region" description="Low complexity" evidence="1">
    <location>
        <begin position="421"/>
        <end position="438"/>
    </location>
</feature>
<dbReference type="GeneID" id="75831161"/>
<proteinExistence type="predicted"/>
<evidence type="ECO:0000256" key="1">
    <source>
        <dbReference type="SAM" id="MobiDB-lite"/>
    </source>
</evidence>
<dbReference type="AlphaFoldDB" id="A0A9Q0BH78"/>
<reference evidence="3" key="1">
    <citation type="journal article" date="2021" name="J Fungi (Basel)">
        <title>Genomic and Metabolomic Analyses of the Marine Fungus Emericellopsis cladophorae: Insights into Saltwater Adaptability Mechanisms and Its Biosynthetic Potential.</title>
        <authorList>
            <person name="Goncalves M.F.M."/>
            <person name="Hilario S."/>
            <person name="Van de Peer Y."/>
            <person name="Esteves A.C."/>
            <person name="Alves A."/>
        </authorList>
    </citation>
    <scope>NUCLEOTIDE SEQUENCE</scope>
    <source>
        <strain evidence="3">MUM 19.33</strain>
    </source>
</reference>
<dbReference type="GO" id="GO:0003824">
    <property type="term" value="F:catalytic activity"/>
    <property type="evidence" value="ECO:0007669"/>
    <property type="project" value="InterPro"/>
</dbReference>
<dbReference type="PANTHER" id="PTHR11895:SF169">
    <property type="entry name" value="GLUTAMYL-TRNA(GLN) AMIDOTRANSFERASE"/>
    <property type="match status" value="1"/>
</dbReference>
<evidence type="ECO:0000259" key="2">
    <source>
        <dbReference type="Pfam" id="PF01425"/>
    </source>
</evidence>
<accession>A0A9Q0BH78</accession>
<feature type="region of interest" description="Disordered" evidence="1">
    <location>
        <begin position="416"/>
        <end position="439"/>
    </location>
</feature>
<dbReference type="Pfam" id="PF01425">
    <property type="entry name" value="Amidase"/>
    <property type="match status" value="1"/>
</dbReference>
<evidence type="ECO:0000313" key="3">
    <source>
        <dbReference type="EMBL" id="KAI6784129.1"/>
    </source>
</evidence>
<dbReference type="PANTHER" id="PTHR11895">
    <property type="entry name" value="TRANSAMIDASE"/>
    <property type="match status" value="1"/>
</dbReference>
<dbReference type="SUPFAM" id="SSF75304">
    <property type="entry name" value="Amidase signature (AS) enzymes"/>
    <property type="match status" value="1"/>
</dbReference>
<comment type="caution">
    <text evidence="3">The sequence shown here is derived from an EMBL/GenBank/DDBJ whole genome shotgun (WGS) entry which is preliminary data.</text>
</comment>
<protein>
    <recommendedName>
        <fullName evidence="2">Amidase domain-containing protein</fullName>
    </recommendedName>
</protein>
<dbReference type="Gene3D" id="1.20.58.1700">
    <property type="match status" value="1"/>
</dbReference>
<gene>
    <name evidence="3" type="ORF">J7T54_004675</name>
</gene>
<organism evidence="3 4">
    <name type="scientific">Emericellopsis cladophorae</name>
    <dbReference type="NCBI Taxonomy" id="2686198"/>
    <lineage>
        <taxon>Eukaryota</taxon>
        <taxon>Fungi</taxon>
        <taxon>Dikarya</taxon>
        <taxon>Ascomycota</taxon>
        <taxon>Pezizomycotina</taxon>
        <taxon>Sordariomycetes</taxon>
        <taxon>Hypocreomycetidae</taxon>
        <taxon>Hypocreales</taxon>
        <taxon>Bionectriaceae</taxon>
        <taxon>Emericellopsis</taxon>
    </lineage>
</organism>
<dbReference type="OrthoDB" id="167809at2759"/>
<dbReference type="RefSeq" id="XP_051364985.1">
    <property type="nucleotide sequence ID" value="XM_051503354.1"/>
</dbReference>
<name>A0A9Q0BH78_9HYPO</name>